<proteinExistence type="predicted"/>
<keyword evidence="2" id="KW-1185">Reference proteome</keyword>
<evidence type="ECO:0000313" key="2">
    <source>
        <dbReference type="Proteomes" id="UP000694402"/>
    </source>
</evidence>
<evidence type="ECO:0000313" key="1">
    <source>
        <dbReference type="Ensembl" id="ENSOTSP00005059590.2"/>
    </source>
</evidence>
<sequence>LDIAIFEFTTVGDLVKTGVINQYVVQDAVSPKLPSHLNSFKATLRSQGPLCILEHFGTGYTVLQHCHKVDMGVKEDTRELLIQGQCL</sequence>
<reference evidence="1" key="2">
    <citation type="submission" date="2025-09" db="UniProtKB">
        <authorList>
            <consortium name="Ensembl"/>
        </authorList>
    </citation>
    <scope>IDENTIFICATION</scope>
</reference>
<protein>
    <submittedName>
        <fullName evidence="1">Uncharacterized protein</fullName>
    </submittedName>
</protein>
<dbReference type="Ensembl" id="ENSOTST00005064833.2">
    <property type="protein sequence ID" value="ENSOTSP00005059590.2"/>
    <property type="gene ID" value="ENSOTSG00005028657.2"/>
</dbReference>
<dbReference type="GeneTree" id="ENSGT00940000180930"/>
<name>A0A8C8M2T5_ONCTS</name>
<organism evidence="1 2">
    <name type="scientific">Oncorhynchus tshawytscha</name>
    <name type="common">Chinook salmon</name>
    <name type="synonym">Salmo tshawytscha</name>
    <dbReference type="NCBI Taxonomy" id="74940"/>
    <lineage>
        <taxon>Eukaryota</taxon>
        <taxon>Metazoa</taxon>
        <taxon>Chordata</taxon>
        <taxon>Craniata</taxon>
        <taxon>Vertebrata</taxon>
        <taxon>Euteleostomi</taxon>
        <taxon>Actinopterygii</taxon>
        <taxon>Neopterygii</taxon>
        <taxon>Teleostei</taxon>
        <taxon>Protacanthopterygii</taxon>
        <taxon>Salmoniformes</taxon>
        <taxon>Salmonidae</taxon>
        <taxon>Salmoninae</taxon>
        <taxon>Oncorhynchus</taxon>
    </lineage>
</organism>
<dbReference type="Proteomes" id="UP000694402">
    <property type="component" value="Unassembled WGS sequence"/>
</dbReference>
<accession>A0A8C8M2T5</accession>
<dbReference type="AlphaFoldDB" id="A0A8C8M2T5"/>
<reference evidence="1" key="1">
    <citation type="submission" date="2025-08" db="UniProtKB">
        <authorList>
            <consortium name="Ensembl"/>
        </authorList>
    </citation>
    <scope>IDENTIFICATION</scope>
</reference>